<evidence type="ECO:0000313" key="3">
    <source>
        <dbReference type="Proteomes" id="UP000217065"/>
    </source>
</evidence>
<evidence type="ECO:0000256" key="1">
    <source>
        <dbReference type="SAM" id="Phobius"/>
    </source>
</evidence>
<dbReference type="EMBL" id="NOKQ01000289">
    <property type="protein sequence ID" value="OZS77087.1"/>
    <property type="molecule type" value="Genomic_DNA"/>
</dbReference>
<proteinExistence type="predicted"/>
<comment type="caution">
    <text evidence="2">The sequence shown here is derived from an EMBL/GenBank/DDBJ whole genome shotgun (WGS) entry which is preliminary data.</text>
</comment>
<organism evidence="2 3">
    <name type="scientific">Tetzosporium hominis</name>
    <dbReference type="NCBI Taxonomy" id="2020506"/>
    <lineage>
        <taxon>Bacteria</taxon>
        <taxon>Bacillati</taxon>
        <taxon>Bacillota</taxon>
        <taxon>Bacilli</taxon>
        <taxon>Bacillales</taxon>
        <taxon>Caryophanaceae</taxon>
        <taxon>Tetzosporium</taxon>
    </lineage>
</organism>
<dbReference type="Proteomes" id="UP000217065">
    <property type="component" value="Unassembled WGS sequence"/>
</dbReference>
<dbReference type="AlphaFoldDB" id="A0A264W219"/>
<accession>A0A264W219</accession>
<keyword evidence="1" id="KW-0812">Transmembrane</keyword>
<keyword evidence="1" id="KW-0472">Membrane</keyword>
<keyword evidence="1" id="KW-1133">Transmembrane helix</keyword>
<evidence type="ECO:0008006" key="4">
    <source>
        <dbReference type="Google" id="ProtNLM"/>
    </source>
</evidence>
<name>A0A264W219_9BACL</name>
<sequence>MEYWTLIWRTAFFYTLLLLSLRFLGKREVGNLSVFDAVSFLMIAEVAAETIHKPNQSVWYCFALQRQQCRIHSKSYMRELHTENKAKDLGDEVGCH</sequence>
<gene>
    <name evidence="2" type="ORF">CF394_13175</name>
</gene>
<reference evidence="2 3" key="1">
    <citation type="submission" date="2017-07" db="EMBL/GenBank/DDBJ databases">
        <title>Tetzosporium hominis gen.nov. sp.nov.</title>
        <authorList>
            <person name="Tetz G."/>
            <person name="Tetz V."/>
        </authorList>
    </citation>
    <scope>NUCLEOTIDE SEQUENCE [LARGE SCALE GENOMIC DNA]</scope>
    <source>
        <strain evidence="2 3">VT-49</strain>
    </source>
</reference>
<keyword evidence="3" id="KW-1185">Reference proteome</keyword>
<protein>
    <recommendedName>
        <fullName evidence="4">DUF421 domain-containing protein</fullName>
    </recommendedName>
</protein>
<dbReference type="RefSeq" id="WP_094944231.1">
    <property type="nucleotide sequence ID" value="NZ_NOKQ01000289.1"/>
</dbReference>
<dbReference type="OrthoDB" id="1682423at2"/>
<evidence type="ECO:0000313" key="2">
    <source>
        <dbReference type="EMBL" id="OZS77087.1"/>
    </source>
</evidence>
<feature type="transmembrane region" description="Helical" evidence="1">
    <location>
        <begin position="6"/>
        <end position="24"/>
    </location>
</feature>